<dbReference type="Gene3D" id="1.10.10.60">
    <property type="entry name" value="Homeodomain-like"/>
    <property type="match status" value="1"/>
</dbReference>
<proteinExistence type="predicted"/>
<evidence type="ECO:0000313" key="5">
    <source>
        <dbReference type="EMBL" id="RRJ85728.1"/>
    </source>
</evidence>
<dbReference type="RefSeq" id="WP_124973846.1">
    <property type="nucleotide sequence ID" value="NZ_RQVS01000020.1"/>
</dbReference>
<feature type="domain" description="HTH araC/xylS-type" evidence="4">
    <location>
        <begin position="211"/>
        <end position="308"/>
    </location>
</feature>
<evidence type="ECO:0000256" key="2">
    <source>
        <dbReference type="ARBA" id="ARBA00023125"/>
    </source>
</evidence>
<dbReference type="InterPro" id="IPR050204">
    <property type="entry name" value="AraC_XylS_family_regulators"/>
</dbReference>
<dbReference type="PANTHER" id="PTHR46796:SF6">
    <property type="entry name" value="ARAC SUBFAMILY"/>
    <property type="match status" value="1"/>
</dbReference>
<dbReference type="GO" id="GO:0003700">
    <property type="term" value="F:DNA-binding transcription factor activity"/>
    <property type="evidence" value="ECO:0007669"/>
    <property type="project" value="InterPro"/>
</dbReference>
<dbReference type="InterPro" id="IPR018060">
    <property type="entry name" value="HTH_AraC"/>
</dbReference>
<name>A0A3P3VUS7_9MICO</name>
<dbReference type="Proteomes" id="UP000274391">
    <property type="component" value="Unassembled WGS sequence"/>
</dbReference>
<dbReference type="InterPro" id="IPR009057">
    <property type="entry name" value="Homeodomain-like_sf"/>
</dbReference>
<dbReference type="InterPro" id="IPR020449">
    <property type="entry name" value="Tscrpt_reg_AraC-type_HTH"/>
</dbReference>
<evidence type="ECO:0000256" key="3">
    <source>
        <dbReference type="ARBA" id="ARBA00023163"/>
    </source>
</evidence>
<dbReference type="PRINTS" id="PR00032">
    <property type="entry name" value="HTHARAC"/>
</dbReference>
<dbReference type="AlphaFoldDB" id="A0A3P3VUS7"/>
<organism evidence="5 6">
    <name type="scientific">Gulosibacter macacae</name>
    <dbReference type="NCBI Taxonomy" id="2488791"/>
    <lineage>
        <taxon>Bacteria</taxon>
        <taxon>Bacillati</taxon>
        <taxon>Actinomycetota</taxon>
        <taxon>Actinomycetes</taxon>
        <taxon>Micrococcales</taxon>
        <taxon>Microbacteriaceae</taxon>
        <taxon>Gulosibacter</taxon>
    </lineage>
</organism>
<keyword evidence="6" id="KW-1185">Reference proteome</keyword>
<gene>
    <name evidence="5" type="ORF">EG850_12125</name>
</gene>
<evidence type="ECO:0000259" key="4">
    <source>
        <dbReference type="PROSITE" id="PS01124"/>
    </source>
</evidence>
<protein>
    <submittedName>
        <fullName evidence="5">Helix-turn-helix domain-containing protein</fullName>
    </submittedName>
</protein>
<dbReference type="InterPro" id="IPR018062">
    <property type="entry name" value="HTH_AraC-typ_CS"/>
</dbReference>
<dbReference type="PANTHER" id="PTHR46796">
    <property type="entry name" value="HTH-TYPE TRANSCRIPTIONAL ACTIVATOR RHAS-RELATED"/>
    <property type="match status" value="1"/>
</dbReference>
<dbReference type="PROSITE" id="PS01124">
    <property type="entry name" value="HTH_ARAC_FAMILY_2"/>
    <property type="match status" value="1"/>
</dbReference>
<dbReference type="OrthoDB" id="9799345at2"/>
<dbReference type="EMBL" id="RQVS01000020">
    <property type="protein sequence ID" value="RRJ85728.1"/>
    <property type="molecule type" value="Genomic_DNA"/>
</dbReference>
<comment type="caution">
    <text evidence="5">The sequence shown here is derived from an EMBL/GenBank/DDBJ whole genome shotgun (WGS) entry which is preliminary data.</text>
</comment>
<evidence type="ECO:0000313" key="6">
    <source>
        <dbReference type="Proteomes" id="UP000274391"/>
    </source>
</evidence>
<dbReference type="SMART" id="SM00342">
    <property type="entry name" value="HTH_ARAC"/>
    <property type="match status" value="1"/>
</dbReference>
<dbReference type="SUPFAM" id="SSF46689">
    <property type="entry name" value="Homeodomain-like"/>
    <property type="match status" value="1"/>
</dbReference>
<accession>A0A3P3VUS7</accession>
<dbReference type="PROSITE" id="PS00041">
    <property type="entry name" value="HTH_ARAC_FAMILY_1"/>
    <property type="match status" value="1"/>
</dbReference>
<keyword evidence="2" id="KW-0238">DNA-binding</keyword>
<evidence type="ECO:0000256" key="1">
    <source>
        <dbReference type="ARBA" id="ARBA00023015"/>
    </source>
</evidence>
<dbReference type="Pfam" id="PF14525">
    <property type="entry name" value="AraC_binding_2"/>
    <property type="match status" value="1"/>
</dbReference>
<keyword evidence="1" id="KW-0805">Transcription regulation</keyword>
<dbReference type="GO" id="GO:0043565">
    <property type="term" value="F:sequence-specific DNA binding"/>
    <property type="evidence" value="ECO:0007669"/>
    <property type="project" value="InterPro"/>
</dbReference>
<keyword evidence="3" id="KW-0804">Transcription</keyword>
<reference evidence="5 6" key="1">
    <citation type="submission" date="2018-11" db="EMBL/GenBank/DDBJ databases">
        <title>YIM 102482-1 draft genome.</title>
        <authorList>
            <person name="Li G."/>
            <person name="Jiang Y."/>
        </authorList>
    </citation>
    <scope>NUCLEOTIDE SEQUENCE [LARGE SCALE GENOMIC DNA]</scope>
    <source>
        <strain evidence="5 6">YIM 102482-1</strain>
    </source>
</reference>
<dbReference type="Pfam" id="PF12833">
    <property type="entry name" value="HTH_18"/>
    <property type="match status" value="1"/>
</dbReference>
<dbReference type="InterPro" id="IPR035418">
    <property type="entry name" value="AraC-bd_2"/>
</dbReference>
<sequence>MTMVLDTRAVAPAERAAYWTAGISKRLFPMQVDSRSAVSFDARLTGGELGPITISAISGGPHRVGRTARMIANADPERLLFYLVRRGECVLEQAGRGCVLRVGDLAAQETSKPSLFEVTTGFEMLMLAVPKWFLGDVARHVAERTATRAASTDSPLLRVSSPLLAGLERAADGSGFASAEAESAARMLLPLIGAIYGEPDGPSARGDELRERMRRFALANLHDPQLGPERLANEHFVSVRYVQKLFAADGGVSAWIRERRLEGAARDLLESRLTVASIAVRWGYSDAASFSRAFRRVHGVSPRELRAA</sequence>